<dbReference type="EMBL" id="AUXW01000219">
    <property type="protein sequence ID" value="KKE80785.1"/>
    <property type="molecule type" value="Genomic_DNA"/>
</dbReference>
<feature type="signal peptide" evidence="1">
    <location>
        <begin position="1"/>
        <end position="18"/>
    </location>
</feature>
<sequence length="70" mass="7825">MYKLFLMVFLSISMSCQSGSSLEKIQSGPNDLLNLIYEGADSDIGLSSPHRFSVKKIENKDVSFHTLNNK</sequence>
<dbReference type="PROSITE" id="PS51257">
    <property type="entry name" value="PROKAR_LIPOPROTEIN"/>
    <property type="match status" value="1"/>
</dbReference>
<name>A0A0F6A3J1_9GAMM</name>
<dbReference type="AlphaFoldDB" id="A0A0F6A3J1"/>
<keyword evidence="1" id="KW-0732">Signal</keyword>
<feature type="chain" id="PRO_5002499067" evidence="1">
    <location>
        <begin position="19"/>
        <end position="70"/>
    </location>
</feature>
<proteinExistence type="predicted"/>
<dbReference type="PATRIC" id="fig|1129367.4.peg.5434"/>
<accession>A0A0F6A3J1</accession>
<dbReference type="RefSeq" id="WP_046358674.1">
    <property type="nucleotide sequence ID" value="NZ_AUXW01000219.1"/>
</dbReference>
<reference evidence="2 3" key="1">
    <citation type="journal article" date="2015" name="BMC Genomics">
        <title>Genome mining reveals unlocked bioactive potential of marine Gram-negative bacteria.</title>
        <authorList>
            <person name="Machado H."/>
            <person name="Sonnenschein E.C."/>
            <person name="Melchiorsen J."/>
            <person name="Gram L."/>
        </authorList>
    </citation>
    <scope>NUCLEOTIDE SEQUENCE [LARGE SCALE GENOMIC DNA]</scope>
    <source>
        <strain evidence="2 3">S4054</strain>
    </source>
</reference>
<evidence type="ECO:0000313" key="2">
    <source>
        <dbReference type="EMBL" id="KKE80785.1"/>
    </source>
</evidence>
<comment type="caution">
    <text evidence="2">The sequence shown here is derived from an EMBL/GenBank/DDBJ whole genome shotgun (WGS) entry which is preliminary data.</text>
</comment>
<protein>
    <submittedName>
        <fullName evidence="2">Uncharacterized protein</fullName>
    </submittedName>
</protein>
<dbReference type="Proteomes" id="UP000033434">
    <property type="component" value="Unassembled WGS sequence"/>
</dbReference>
<evidence type="ECO:0000313" key="3">
    <source>
        <dbReference type="Proteomes" id="UP000033434"/>
    </source>
</evidence>
<organism evidence="2 3">
    <name type="scientific">Pseudoalteromonas luteoviolacea S4054</name>
    <dbReference type="NCBI Taxonomy" id="1129367"/>
    <lineage>
        <taxon>Bacteria</taxon>
        <taxon>Pseudomonadati</taxon>
        <taxon>Pseudomonadota</taxon>
        <taxon>Gammaproteobacteria</taxon>
        <taxon>Alteromonadales</taxon>
        <taxon>Pseudoalteromonadaceae</taxon>
        <taxon>Pseudoalteromonas</taxon>
    </lineage>
</organism>
<evidence type="ECO:0000256" key="1">
    <source>
        <dbReference type="SAM" id="SignalP"/>
    </source>
</evidence>
<gene>
    <name evidence="2" type="ORF">N479_24605</name>
</gene>